<protein>
    <submittedName>
        <fullName evidence="2">Uncharacterized protein</fullName>
    </submittedName>
</protein>
<gene>
    <name evidence="2" type="ORF">PCAR00345_LOCUS10898</name>
</gene>
<feature type="region of interest" description="Disordered" evidence="1">
    <location>
        <begin position="120"/>
        <end position="149"/>
    </location>
</feature>
<reference evidence="2" key="1">
    <citation type="submission" date="2021-01" db="EMBL/GenBank/DDBJ databases">
        <authorList>
            <person name="Corre E."/>
            <person name="Pelletier E."/>
            <person name="Niang G."/>
            <person name="Scheremetjew M."/>
            <person name="Finn R."/>
            <person name="Kale V."/>
            <person name="Holt S."/>
            <person name="Cochrane G."/>
            <person name="Meng A."/>
            <person name="Brown T."/>
            <person name="Cohen L."/>
        </authorList>
    </citation>
    <scope>NUCLEOTIDE SEQUENCE</scope>
    <source>
        <strain evidence="2">CCMP645</strain>
    </source>
</reference>
<name>A0A7S4EWN3_CHRCT</name>
<accession>A0A7S4EWN3</accession>
<sequence length="239" mass="26242">MLTTPGRLSPATGPSYTPSRHTIRAVQRCFTTLDLQRRRWAALTERGKVALKALVNAEQQLRISYADGWAELQIPFVDEVQSAVIASLLARQYECESGVRAVLDELDDVVQEMRTATQMLRARTNASPPPPSSSLLSPRSPSQSPFPSPYWNGGQNWQIGQYGLHAETMVSEFARELCLRHAIAAHLLDGGGDGGRGQPRDATARLYLSAWLLQPCVRDEWAEMLCAAGRAADDAPTPT</sequence>
<feature type="compositionally biased region" description="Low complexity" evidence="1">
    <location>
        <begin position="133"/>
        <end position="145"/>
    </location>
</feature>
<evidence type="ECO:0000313" key="2">
    <source>
        <dbReference type="EMBL" id="CAE0758304.1"/>
    </source>
</evidence>
<organism evidence="2">
    <name type="scientific">Chrysotila carterae</name>
    <name type="common">Marine alga</name>
    <name type="synonym">Syracosphaera carterae</name>
    <dbReference type="NCBI Taxonomy" id="13221"/>
    <lineage>
        <taxon>Eukaryota</taxon>
        <taxon>Haptista</taxon>
        <taxon>Haptophyta</taxon>
        <taxon>Prymnesiophyceae</taxon>
        <taxon>Isochrysidales</taxon>
        <taxon>Isochrysidaceae</taxon>
        <taxon>Chrysotila</taxon>
    </lineage>
</organism>
<evidence type="ECO:0000256" key="1">
    <source>
        <dbReference type="SAM" id="MobiDB-lite"/>
    </source>
</evidence>
<proteinExistence type="predicted"/>
<dbReference type="EMBL" id="HBIZ01017492">
    <property type="protein sequence ID" value="CAE0758304.1"/>
    <property type="molecule type" value="Transcribed_RNA"/>
</dbReference>
<dbReference type="AlphaFoldDB" id="A0A7S4EWN3"/>